<dbReference type="Gene3D" id="3.40.1000.10">
    <property type="entry name" value="Mog1/PsbP, alpha/beta/alpha sandwich"/>
    <property type="match status" value="1"/>
</dbReference>
<dbReference type="STRING" id="1193011.LEP1GSC058_2493"/>
<gene>
    <name evidence="1" type="ORF">LEP1GSC058_2493</name>
</gene>
<proteinExistence type="predicted"/>
<protein>
    <recommendedName>
        <fullName evidence="3">PF08786 domain protein</fullName>
    </recommendedName>
</protein>
<dbReference type="Proteomes" id="UP000014540">
    <property type="component" value="Unassembled WGS sequence"/>
</dbReference>
<evidence type="ECO:0000313" key="1">
    <source>
        <dbReference type="EMBL" id="EPG74080.1"/>
    </source>
</evidence>
<comment type="caution">
    <text evidence="1">The sequence shown here is derived from an EMBL/GenBank/DDBJ whole genome shotgun (WGS) entry which is preliminary data.</text>
</comment>
<dbReference type="AlphaFoldDB" id="S3VCA0"/>
<evidence type="ECO:0000313" key="2">
    <source>
        <dbReference type="Proteomes" id="UP000014540"/>
    </source>
</evidence>
<name>S3VCA0_9LEPT</name>
<keyword evidence="2" id="KW-1185">Reference proteome</keyword>
<sequence length="169" mass="19262">MSSLPEHACPEFSHGYNGNGLFFRLMDRKLDYKFYRSPSGWYTMVIPGHWQQIVIEGIPAFFEENGAGAMQVYAFENKGGSFNAEEELERYLATHSIVYESDKAAFFENNEGGKIIACEFLKEDGRHWMVYLVAAKNKMILVTYNGDEEPTEELAEHLTAVVSSIRVIE</sequence>
<organism evidence="1 2">
    <name type="scientific">Leptospira fainei serovar Hurstbridge str. BUT 6</name>
    <dbReference type="NCBI Taxonomy" id="1193011"/>
    <lineage>
        <taxon>Bacteria</taxon>
        <taxon>Pseudomonadati</taxon>
        <taxon>Spirochaetota</taxon>
        <taxon>Spirochaetia</taxon>
        <taxon>Leptospirales</taxon>
        <taxon>Leptospiraceae</taxon>
        <taxon>Leptospira</taxon>
    </lineage>
</organism>
<reference evidence="1" key="1">
    <citation type="submission" date="2013-04" db="EMBL/GenBank/DDBJ databases">
        <authorList>
            <person name="Harkins D.M."/>
            <person name="Durkin A.S."/>
            <person name="Selengut J.D."/>
            <person name="Sanka R."/>
            <person name="DePew J."/>
            <person name="Purushe J."/>
            <person name="Ahmed A."/>
            <person name="van der Linden H."/>
            <person name="Goris M.G.A."/>
            <person name="Hartskeerl R.A."/>
            <person name="Vinetz J.M."/>
            <person name="Sutton G.G."/>
            <person name="Nelson W.C."/>
            <person name="Fouts D.E."/>
        </authorList>
    </citation>
    <scope>NUCLEOTIDE SEQUENCE [LARGE SCALE GENOMIC DNA]</scope>
    <source>
        <strain evidence="1">BUT 6</strain>
    </source>
</reference>
<evidence type="ECO:0008006" key="3">
    <source>
        <dbReference type="Google" id="ProtNLM"/>
    </source>
</evidence>
<accession>S3VCA0</accession>
<dbReference type="EMBL" id="AKWZ02000010">
    <property type="protein sequence ID" value="EPG74080.1"/>
    <property type="molecule type" value="Genomic_DNA"/>
</dbReference>